<dbReference type="GO" id="GO:0006865">
    <property type="term" value="P:amino acid transport"/>
    <property type="evidence" value="ECO:0007669"/>
    <property type="project" value="TreeGrafter"/>
</dbReference>
<dbReference type="PANTHER" id="PTHR11616:SF182">
    <property type="entry name" value="TRANSPORTER"/>
    <property type="match status" value="1"/>
</dbReference>
<feature type="binding site" evidence="8">
    <location>
        <position position="53"/>
    </location>
    <ligand>
        <name>Na(+)</name>
        <dbReference type="ChEBI" id="CHEBI:29101"/>
        <label>1</label>
    </ligand>
</feature>
<dbReference type="Pfam" id="PF00209">
    <property type="entry name" value="SNF"/>
    <property type="match status" value="2"/>
</dbReference>
<dbReference type="GO" id="GO:0005886">
    <property type="term" value="C:plasma membrane"/>
    <property type="evidence" value="ECO:0007669"/>
    <property type="project" value="TreeGrafter"/>
</dbReference>
<evidence type="ECO:0000256" key="9">
    <source>
        <dbReference type="SAM" id="Phobius"/>
    </source>
</evidence>
<dbReference type="InterPro" id="IPR000175">
    <property type="entry name" value="Na/ntran_symport"/>
</dbReference>
<evidence type="ECO:0000313" key="11">
    <source>
        <dbReference type="Proteomes" id="UP000479000"/>
    </source>
</evidence>
<evidence type="ECO:0000256" key="5">
    <source>
        <dbReference type="ARBA" id="ARBA00022847"/>
    </source>
</evidence>
<dbReference type="Proteomes" id="UP000479000">
    <property type="component" value="Unassembled WGS sequence"/>
</dbReference>
<sequence length="147" mass="16596">MFQAAMTVSEKIVEVNEPARTFKPECGEDDRESWDSKLTFLLATVGYAVGLGNVWRFPYLAQKNGGGKHHENKTNKIFLKKNSFQAQLPWAECPNKYLSNGSFVPEPECVVVYVTATFPYIVLVIFFFRGVTLPGMSNGLRHLFTPK</sequence>
<dbReference type="PROSITE" id="PS50267">
    <property type="entry name" value="NA_NEUROTRAN_SYMP_3"/>
    <property type="match status" value="2"/>
</dbReference>
<keyword evidence="3" id="KW-0813">Transport</keyword>
<feature type="binding site" evidence="8">
    <location>
        <position position="46"/>
    </location>
    <ligand>
        <name>Na(+)</name>
        <dbReference type="ChEBI" id="CHEBI:29101"/>
        <label>1</label>
    </ligand>
</feature>
<evidence type="ECO:0000256" key="4">
    <source>
        <dbReference type="ARBA" id="ARBA00022692"/>
    </source>
</evidence>
<evidence type="ECO:0000256" key="6">
    <source>
        <dbReference type="ARBA" id="ARBA00022989"/>
    </source>
</evidence>
<name>A0A6H5GV14_9HEMI</name>
<evidence type="ECO:0000313" key="10">
    <source>
        <dbReference type="EMBL" id="CAB0007866.1"/>
    </source>
</evidence>
<organism evidence="10 11">
    <name type="scientific">Nesidiocoris tenuis</name>
    <dbReference type="NCBI Taxonomy" id="355587"/>
    <lineage>
        <taxon>Eukaryota</taxon>
        <taxon>Metazoa</taxon>
        <taxon>Ecdysozoa</taxon>
        <taxon>Arthropoda</taxon>
        <taxon>Hexapoda</taxon>
        <taxon>Insecta</taxon>
        <taxon>Pterygota</taxon>
        <taxon>Neoptera</taxon>
        <taxon>Paraneoptera</taxon>
        <taxon>Hemiptera</taxon>
        <taxon>Heteroptera</taxon>
        <taxon>Panheteroptera</taxon>
        <taxon>Cimicomorpha</taxon>
        <taxon>Miridae</taxon>
        <taxon>Dicyphina</taxon>
        <taxon>Nesidiocoris</taxon>
    </lineage>
</organism>
<keyword evidence="5" id="KW-0769">Symport</keyword>
<dbReference type="PANTHER" id="PTHR11616">
    <property type="entry name" value="SODIUM/CHLORIDE DEPENDENT TRANSPORTER"/>
    <property type="match status" value="1"/>
</dbReference>
<feature type="binding site" evidence="8">
    <location>
        <position position="48"/>
    </location>
    <ligand>
        <name>Na(+)</name>
        <dbReference type="ChEBI" id="CHEBI:29101"/>
        <label>1</label>
    </ligand>
</feature>
<comment type="subcellular location">
    <subcellularLocation>
        <location evidence="1">Membrane</location>
        <topology evidence="1">Multi-pass membrane protein</topology>
    </subcellularLocation>
</comment>
<keyword evidence="4 9" id="KW-0812">Transmembrane</keyword>
<dbReference type="GO" id="GO:0035725">
    <property type="term" value="P:sodium ion transmembrane transport"/>
    <property type="evidence" value="ECO:0007669"/>
    <property type="project" value="TreeGrafter"/>
</dbReference>
<keyword evidence="11" id="KW-1185">Reference proteome</keyword>
<dbReference type="OrthoDB" id="6581954at2759"/>
<feature type="binding site" evidence="8">
    <location>
        <position position="49"/>
    </location>
    <ligand>
        <name>Na(+)</name>
        <dbReference type="ChEBI" id="CHEBI:29101"/>
        <label>2</label>
    </ligand>
</feature>
<evidence type="ECO:0000256" key="3">
    <source>
        <dbReference type="ARBA" id="ARBA00022448"/>
    </source>
</evidence>
<keyword evidence="6 9" id="KW-1133">Transmembrane helix</keyword>
<protein>
    <recommendedName>
        <fullName evidence="12">Transporter</fullName>
    </recommendedName>
</protein>
<accession>A0A6H5GV14</accession>
<evidence type="ECO:0000256" key="8">
    <source>
        <dbReference type="PIRSR" id="PIRSR600175-1"/>
    </source>
</evidence>
<dbReference type="AlphaFoldDB" id="A0A6H5GV14"/>
<dbReference type="InterPro" id="IPR037272">
    <property type="entry name" value="SNS_sf"/>
</dbReference>
<feature type="non-terminal residue" evidence="10">
    <location>
        <position position="147"/>
    </location>
</feature>
<dbReference type="EMBL" id="CADCXU010019681">
    <property type="protein sequence ID" value="CAB0007866.1"/>
    <property type="molecule type" value="Genomic_DNA"/>
</dbReference>
<evidence type="ECO:0000256" key="2">
    <source>
        <dbReference type="ARBA" id="ARBA00006459"/>
    </source>
</evidence>
<keyword evidence="7 9" id="KW-0472">Membrane</keyword>
<evidence type="ECO:0008006" key="12">
    <source>
        <dbReference type="Google" id="ProtNLM"/>
    </source>
</evidence>
<reference evidence="10 11" key="1">
    <citation type="submission" date="2020-02" db="EMBL/GenBank/DDBJ databases">
        <authorList>
            <person name="Ferguson B K."/>
        </authorList>
    </citation>
    <scope>NUCLEOTIDE SEQUENCE [LARGE SCALE GENOMIC DNA]</scope>
</reference>
<comment type="similarity">
    <text evidence="2">Belongs to the sodium:neurotransmitter symporter (SNF) (TC 2.A.22) family.</text>
</comment>
<evidence type="ECO:0000256" key="7">
    <source>
        <dbReference type="ARBA" id="ARBA00023136"/>
    </source>
</evidence>
<gene>
    <name evidence="10" type="ORF">NTEN_LOCUS13113</name>
</gene>
<dbReference type="GO" id="GO:0015293">
    <property type="term" value="F:symporter activity"/>
    <property type="evidence" value="ECO:0007669"/>
    <property type="project" value="UniProtKB-KW"/>
</dbReference>
<evidence type="ECO:0000256" key="1">
    <source>
        <dbReference type="ARBA" id="ARBA00004141"/>
    </source>
</evidence>
<feature type="transmembrane region" description="Helical" evidence="9">
    <location>
        <begin position="110"/>
        <end position="131"/>
    </location>
</feature>
<keyword evidence="8" id="KW-0479">Metal-binding</keyword>
<dbReference type="SUPFAM" id="SSF161070">
    <property type="entry name" value="SNF-like"/>
    <property type="match status" value="1"/>
</dbReference>
<feature type="transmembrane region" description="Helical" evidence="9">
    <location>
        <begin position="38"/>
        <end position="55"/>
    </location>
</feature>
<keyword evidence="8" id="KW-0915">Sodium</keyword>
<dbReference type="GO" id="GO:0046872">
    <property type="term" value="F:metal ion binding"/>
    <property type="evidence" value="ECO:0007669"/>
    <property type="project" value="UniProtKB-KW"/>
</dbReference>
<proteinExistence type="inferred from homology"/>